<dbReference type="InParanoid" id="A2ESX2"/>
<dbReference type="OMA" id="MSYEALH"/>
<dbReference type="GO" id="GO:0000146">
    <property type="term" value="F:microfilament motor activity"/>
    <property type="evidence" value="ECO:0000318"/>
    <property type="project" value="GO_Central"/>
</dbReference>
<feature type="region of interest" description="Disordered" evidence="2">
    <location>
        <begin position="1"/>
        <end position="20"/>
    </location>
</feature>
<protein>
    <submittedName>
        <fullName evidence="3">Uncharacterized protein</fullName>
    </submittedName>
</protein>
<reference evidence="3" key="1">
    <citation type="submission" date="2006-10" db="EMBL/GenBank/DDBJ databases">
        <authorList>
            <person name="Amadeo P."/>
            <person name="Zhao Q."/>
            <person name="Wortman J."/>
            <person name="Fraser-Liggett C."/>
            <person name="Carlton J."/>
        </authorList>
    </citation>
    <scope>NUCLEOTIDE SEQUENCE</scope>
    <source>
        <strain evidence="3">G3</strain>
    </source>
</reference>
<dbReference type="PANTHER" id="PTHR23159:SF31">
    <property type="entry name" value="CENTROSOME-ASSOCIATED PROTEIN CEP250 ISOFORM X1"/>
    <property type="match status" value="1"/>
</dbReference>
<dbReference type="GO" id="GO:0032982">
    <property type="term" value="C:myosin filament"/>
    <property type="evidence" value="ECO:0000318"/>
    <property type="project" value="GO_Central"/>
</dbReference>
<dbReference type="RefSeq" id="XP_001316453.1">
    <property type="nucleotide sequence ID" value="XM_001316418.1"/>
</dbReference>
<dbReference type="VEuPathDB" id="TrichDB:TVAG_474360"/>
<evidence type="ECO:0000256" key="1">
    <source>
        <dbReference type="SAM" id="Coils"/>
    </source>
</evidence>
<feature type="region of interest" description="Disordered" evidence="2">
    <location>
        <begin position="192"/>
        <end position="213"/>
    </location>
</feature>
<dbReference type="AlphaFoldDB" id="A2ESX2"/>
<dbReference type="GO" id="GO:0051015">
    <property type="term" value="F:actin filament binding"/>
    <property type="evidence" value="ECO:0000318"/>
    <property type="project" value="GO_Central"/>
</dbReference>
<feature type="region of interest" description="Disordered" evidence="2">
    <location>
        <begin position="434"/>
        <end position="464"/>
    </location>
</feature>
<name>A2ESX2_TRIV3</name>
<proteinExistence type="predicted"/>
<gene>
    <name evidence="3" type="ORF">TVAG_474360</name>
</gene>
<dbReference type="PANTHER" id="PTHR23159">
    <property type="entry name" value="CENTROSOMAL PROTEIN 2"/>
    <property type="match status" value="1"/>
</dbReference>
<feature type="compositionally biased region" description="Polar residues" evidence="2">
    <location>
        <begin position="440"/>
        <end position="458"/>
    </location>
</feature>
<organism evidence="3 4">
    <name type="scientific">Trichomonas vaginalis (strain ATCC PRA-98 / G3)</name>
    <dbReference type="NCBI Taxonomy" id="412133"/>
    <lineage>
        <taxon>Eukaryota</taxon>
        <taxon>Metamonada</taxon>
        <taxon>Parabasalia</taxon>
        <taxon>Trichomonadida</taxon>
        <taxon>Trichomonadidae</taxon>
        <taxon>Trichomonas</taxon>
    </lineage>
</organism>
<dbReference type="Proteomes" id="UP000001542">
    <property type="component" value="Unassembled WGS sequence"/>
</dbReference>
<accession>A2ESX2</accession>
<evidence type="ECO:0000313" key="3">
    <source>
        <dbReference type="EMBL" id="EAY04230.1"/>
    </source>
</evidence>
<dbReference type="SMR" id="A2ESX2"/>
<feature type="coiled-coil region" evidence="1">
    <location>
        <begin position="221"/>
        <end position="298"/>
    </location>
</feature>
<evidence type="ECO:0000313" key="4">
    <source>
        <dbReference type="Proteomes" id="UP000001542"/>
    </source>
</evidence>
<dbReference type="KEGG" id="tva:4762086"/>
<dbReference type="GO" id="GO:0016460">
    <property type="term" value="C:myosin II complex"/>
    <property type="evidence" value="ECO:0000318"/>
    <property type="project" value="GO_Central"/>
</dbReference>
<keyword evidence="1" id="KW-0175">Coiled coil</keyword>
<feature type="coiled-coil region" evidence="1">
    <location>
        <begin position="707"/>
        <end position="944"/>
    </location>
</feature>
<feature type="coiled-coil region" evidence="1">
    <location>
        <begin position="345"/>
        <end position="432"/>
    </location>
</feature>
<dbReference type="STRING" id="5722.A2ESX2"/>
<evidence type="ECO:0000256" key="2">
    <source>
        <dbReference type="SAM" id="MobiDB-lite"/>
    </source>
</evidence>
<dbReference type="EMBL" id="DS113481">
    <property type="protein sequence ID" value="EAY04230.1"/>
    <property type="molecule type" value="Genomic_DNA"/>
</dbReference>
<dbReference type="VEuPathDB" id="TrichDB:TVAGG3_0191820"/>
<sequence>MSDQEIAATPNEEMTEEQLEWQAKEKEYQDQIEDLKSEKLELEAQVKQVDSFIQKLQETRNENSELKAKVTDLTRTIDDYDHRLQLLNEEKSRLESEIKSTVQASAQLHSEDFVAMSENYDASKKQYEQQIQKLKAQIAEQQEMLNKRDTEQKLVASQNDRLIQSARRFFKENISSLDQIIEKFDEPQIIEQPPVAPKSPTKSPTKTMPIPQTPQVDEEKYNNLKKRYQQAKQTIAQLQEQIEQNNQQAKQQNNANQKTIKNLQNKLDEAQENARHDRDVLSRQINDLNGKLSDLKSQLKTPAPTKLEDDDDDITVVKRDITLPTSMMDSAVKSPMKGIAPQPSNNDLQQVMDKHAAEMNALKKELKDRMAQSDKAINEASKAAEDLRAKLIQTENQRDDANSQNKILQSKLDSLQSLNDGLNQQIEGLRQALHAKQPEQKPQSNSQAKPAAPQQPSNEMKEQVRKLKAELEELNNKLMAQQIALNTAENTIHDKDKTLSEQQKKLDEAEAKQQQLSMDLREAQNKIANTPKPDPNQWLPRDAWHYAGFATPLSTAIDKIAANQSLLPASKLTHVFAEIDDFFTEEINKADKNASQANQNFENTKAKITTFVVDSSIALGIEPKTFEQFQTGQAPSEIVKAIKQLKQEFAELQALSRNQQETLMHFAESFELQEGQDVDEHIDAIRSGIDTQNQKYAATYEKARRYKQAYADLAAQSKKQIQELVEEKERLQDENDDLTQKVESTQRSLMQAREETEQYATQLNNSVQERDLGDINHVNEMEERTNALAGKYETQVADLVGQINNVKQENAKLSNDLVNKKAESQELQQSLEEAQYENEQLAKELDQTVEDFKNKLNQAQQQKETESAAAKKDFDDVIAKLQKQIEGLTQDVNRLVGELKDSETANKQLKGQVSKLQQEKQRAAEEKKSLLARLEREVMLADAKARARIIEEKALMDEKLHTAEAKFEQTKMQLINQFVDKFTKFFNPAQAVTEREYRAGVEKAHDEFQRITESDESIRKMLRAKDGQTTEDAVAQILVAKN</sequence>
<reference evidence="3" key="2">
    <citation type="journal article" date="2007" name="Science">
        <title>Draft genome sequence of the sexually transmitted pathogen Trichomonas vaginalis.</title>
        <authorList>
            <person name="Carlton J.M."/>
            <person name="Hirt R.P."/>
            <person name="Silva J.C."/>
            <person name="Delcher A.L."/>
            <person name="Schatz M."/>
            <person name="Zhao Q."/>
            <person name="Wortman J.R."/>
            <person name="Bidwell S.L."/>
            <person name="Alsmark U.C.M."/>
            <person name="Besteiro S."/>
            <person name="Sicheritz-Ponten T."/>
            <person name="Noel C.J."/>
            <person name="Dacks J.B."/>
            <person name="Foster P.G."/>
            <person name="Simillion C."/>
            <person name="Van de Peer Y."/>
            <person name="Miranda-Saavedra D."/>
            <person name="Barton G.J."/>
            <person name="Westrop G.D."/>
            <person name="Mueller S."/>
            <person name="Dessi D."/>
            <person name="Fiori P.L."/>
            <person name="Ren Q."/>
            <person name="Paulsen I."/>
            <person name="Zhang H."/>
            <person name="Bastida-Corcuera F.D."/>
            <person name="Simoes-Barbosa A."/>
            <person name="Brown M.T."/>
            <person name="Hayes R.D."/>
            <person name="Mukherjee M."/>
            <person name="Okumura C.Y."/>
            <person name="Schneider R."/>
            <person name="Smith A.J."/>
            <person name="Vanacova S."/>
            <person name="Villalvazo M."/>
            <person name="Haas B.J."/>
            <person name="Pertea M."/>
            <person name="Feldblyum T.V."/>
            <person name="Utterback T.R."/>
            <person name="Shu C.L."/>
            <person name="Osoegawa K."/>
            <person name="de Jong P.J."/>
            <person name="Hrdy I."/>
            <person name="Horvathova L."/>
            <person name="Zubacova Z."/>
            <person name="Dolezal P."/>
            <person name="Malik S.B."/>
            <person name="Logsdon J.M. Jr."/>
            <person name="Henze K."/>
            <person name="Gupta A."/>
            <person name="Wang C.C."/>
            <person name="Dunne R.L."/>
            <person name="Upcroft J.A."/>
            <person name="Upcroft P."/>
            <person name="White O."/>
            <person name="Salzberg S.L."/>
            <person name="Tang P."/>
            <person name="Chiu C.-H."/>
            <person name="Lee Y.-S."/>
            <person name="Embley T.M."/>
            <person name="Coombs G.H."/>
            <person name="Mottram J.C."/>
            <person name="Tachezy J."/>
            <person name="Fraser-Liggett C.M."/>
            <person name="Johnson P.J."/>
        </authorList>
    </citation>
    <scope>NUCLEOTIDE SEQUENCE [LARGE SCALE GENOMIC DNA]</scope>
    <source>
        <strain evidence="3">G3</strain>
    </source>
</reference>
<dbReference type="GO" id="GO:0005737">
    <property type="term" value="C:cytoplasm"/>
    <property type="evidence" value="ECO:0000318"/>
    <property type="project" value="GO_Central"/>
</dbReference>
<keyword evidence="4" id="KW-1185">Reference proteome</keyword>